<keyword evidence="8" id="KW-0902">Two-component regulatory system</keyword>
<dbReference type="InterPro" id="IPR011712">
    <property type="entry name" value="Sig_transdc_His_kin_sub3_dim/P"/>
</dbReference>
<gene>
    <name evidence="11" type="ORF">BXY45_102197</name>
</gene>
<comment type="caution">
    <text evidence="11">The sequence shown here is derived from an EMBL/GenBank/DDBJ whole genome shotgun (WGS) entry which is preliminary data.</text>
</comment>
<dbReference type="EC" id="2.7.13.3" evidence="2"/>
<dbReference type="InterPro" id="IPR003594">
    <property type="entry name" value="HATPase_dom"/>
</dbReference>
<evidence type="ECO:0000259" key="10">
    <source>
        <dbReference type="SMART" id="SM00387"/>
    </source>
</evidence>
<name>A0A316ADY5_9ACTN</name>
<evidence type="ECO:0000313" key="12">
    <source>
        <dbReference type="Proteomes" id="UP000245469"/>
    </source>
</evidence>
<evidence type="ECO:0000256" key="9">
    <source>
        <dbReference type="SAM" id="Phobius"/>
    </source>
</evidence>
<evidence type="ECO:0000256" key="4">
    <source>
        <dbReference type="ARBA" id="ARBA00022679"/>
    </source>
</evidence>
<evidence type="ECO:0000256" key="5">
    <source>
        <dbReference type="ARBA" id="ARBA00022741"/>
    </source>
</evidence>
<feature type="transmembrane region" description="Helical" evidence="9">
    <location>
        <begin position="160"/>
        <end position="177"/>
    </location>
</feature>
<feature type="transmembrane region" description="Helical" evidence="9">
    <location>
        <begin position="227"/>
        <end position="254"/>
    </location>
</feature>
<protein>
    <recommendedName>
        <fullName evidence="2">histidine kinase</fullName>
        <ecNumber evidence="2">2.7.13.3</ecNumber>
    </recommendedName>
</protein>
<dbReference type="Proteomes" id="UP000245469">
    <property type="component" value="Unassembled WGS sequence"/>
</dbReference>
<keyword evidence="4" id="KW-0808">Transferase</keyword>
<dbReference type="InterPro" id="IPR036890">
    <property type="entry name" value="HATPase_C_sf"/>
</dbReference>
<keyword evidence="6 11" id="KW-0418">Kinase</keyword>
<dbReference type="SMART" id="SM00387">
    <property type="entry name" value="HATPase_c"/>
    <property type="match status" value="1"/>
</dbReference>
<dbReference type="Pfam" id="PF07730">
    <property type="entry name" value="HisKA_3"/>
    <property type="match status" value="1"/>
</dbReference>
<dbReference type="InterPro" id="IPR050482">
    <property type="entry name" value="Sensor_HK_TwoCompSys"/>
</dbReference>
<keyword evidence="9" id="KW-1133">Transmembrane helix</keyword>
<sequence>MDGATVAPALVTGLPCGHLTATPVLAPCPRAPRSPTVRRVAAEQLQLGARSAALGPGLVGALTCAVASLVCVVATARLALLDPAVVPVLYLALMDAVGLVALAVALLVGVRRPSSPVAALLGLQGLVPCAMGVSDAWTQLSTAPAPVLPTTAWGAALSEASWMAWYVPPALLLLLFPTGRLLSRRWRPVAVGVVAVPLAHLGALLLAPAPDSSFSGVPAPLPGSPAVAAAAEAVWTVAPFALLGLLVASLVAAVRRYRRSTGVERAQLTWFLLGATFVPLTLLMCWLSYLVLDGPDLAVLGLVAVGVAIPAATGIAVLRHDLYDVDRALAATTTYAVLSAVLLGVYTLAAFVGGLWLGRNSPALAAATTAVCAAALSPLRTRLRRVIDRRVDPSRQRVLGAVAALEAQAHAGLVRPEQLQAVLTNAFDAPVRVGYRLPGAGQGDGHVDAEGRLLPPAAAGEQVVPVEVAGEEVGVLVGPPGSSRTLLREAAAAAALVVEVVRLRVGLTSALREVAESRGRLLAASLEERRRLEQDLHDGAQQRLVSLGMALRLAQRRLASGALDVVGPGASPGGPLDGVLDGAVQQLSTAVAELRQIAHGLRPSSLDDGLGAALGSMLERLPVPVQLHVDLGNDLGDNYDDDGTRSPAARRAVPEAVATTAYFVASEAVTNAVKHSGAASISLVAARDEDALVVSVSDDGCGGASVSSGSGLAGLADRVAAAGGELRLVSPVGAGTLLEVRLPCGS</sequence>
<comment type="catalytic activity">
    <reaction evidence="1">
        <text>ATP + protein L-histidine = ADP + protein N-phospho-L-histidine.</text>
        <dbReference type="EC" id="2.7.13.3"/>
    </reaction>
</comment>
<dbReference type="Gene3D" id="3.30.565.10">
    <property type="entry name" value="Histidine kinase-like ATPase, C-terminal domain"/>
    <property type="match status" value="1"/>
</dbReference>
<feature type="transmembrane region" description="Helical" evidence="9">
    <location>
        <begin position="88"/>
        <end position="110"/>
    </location>
</feature>
<evidence type="ECO:0000256" key="2">
    <source>
        <dbReference type="ARBA" id="ARBA00012438"/>
    </source>
</evidence>
<keyword evidence="12" id="KW-1185">Reference proteome</keyword>
<reference evidence="11 12" key="1">
    <citation type="submission" date="2018-03" db="EMBL/GenBank/DDBJ databases">
        <title>Genomic Encyclopedia of Archaeal and Bacterial Type Strains, Phase II (KMG-II): from individual species to whole genera.</title>
        <authorList>
            <person name="Goeker M."/>
        </authorList>
    </citation>
    <scope>NUCLEOTIDE SEQUENCE [LARGE SCALE GENOMIC DNA]</scope>
    <source>
        <strain evidence="11 12">DSM 44889</strain>
    </source>
</reference>
<keyword evidence="5" id="KW-0547">Nucleotide-binding</keyword>
<feature type="transmembrane region" description="Helical" evidence="9">
    <location>
        <begin position="189"/>
        <end position="207"/>
    </location>
</feature>
<dbReference type="EMBL" id="QGDQ01000002">
    <property type="protein sequence ID" value="PWJ55831.1"/>
    <property type="molecule type" value="Genomic_DNA"/>
</dbReference>
<evidence type="ECO:0000256" key="7">
    <source>
        <dbReference type="ARBA" id="ARBA00022840"/>
    </source>
</evidence>
<dbReference type="Gene3D" id="1.20.5.1930">
    <property type="match status" value="1"/>
</dbReference>
<organism evidence="11 12">
    <name type="scientific">Quadrisphaera granulorum</name>
    <dbReference type="NCBI Taxonomy" id="317664"/>
    <lineage>
        <taxon>Bacteria</taxon>
        <taxon>Bacillati</taxon>
        <taxon>Actinomycetota</taxon>
        <taxon>Actinomycetes</taxon>
        <taxon>Kineosporiales</taxon>
        <taxon>Kineosporiaceae</taxon>
        <taxon>Quadrisphaera</taxon>
    </lineage>
</organism>
<dbReference type="PANTHER" id="PTHR24421:SF10">
    <property type="entry name" value="NITRATE_NITRITE SENSOR PROTEIN NARQ"/>
    <property type="match status" value="1"/>
</dbReference>
<feature type="transmembrane region" description="Helical" evidence="9">
    <location>
        <begin position="53"/>
        <end position="76"/>
    </location>
</feature>
<feature type="transmembrane region" description="Helical" evidence="9">
    <location>
        <begin position="297"/>
        <end position="318"/>
    </location>
</feature>
<evidence type="ECO:0000313" key="11">
    <source>
        <dbReference type="EMBL" id="PWJ55831.1"/>
    </source>
</evidence>
<evidence type="ECO:0000256" key="6">
    <source>
        <dbReference type="ARBA" id="ARBA00022777"/>
    </source>
</evidence>
<dbReference type="GO" id="GO:0000155">
    <property type="term" value="F:phosphorelay sensor kinase activity"/>
    <property type="evidence" value="ECO:0007669"/>
    <property type="project" value="InterPro"/>
</dbReference>
<dbReference type="PANTHER" id="PTHR24421">
    <property type="entry name" value="NITRATE/NITRITE SENSOR PROTEIN NARX-RELATED"/>
    <property type="match status" value="1"/>
</dbReference>
<evidence type="ECO:0000256" key="3">
    <source>
        <dbReference type="ARBA" id="ARBA00022553"/>
    </source>
</evidence>
<keyword evidence="9" id="KW-0472">Membrane</keyword>
<evidence type="ECO:0000256" key="8">
    <source>
        <dbReference type="ARBA" id="ARBA00023012"/>
    </source>
</evidence>
<feature type="domain" description="Histidine kinase/HSP90-like ATPase" evidence="10">
    <location>
        <begin position="656"/>
        <end position="746"/>
    </location>
</feature>
<evidence type="ECO:0000256" key="1">
    <source>
        <dbReference type="ARBA" id="ARBA00000085"/>
    </source>
</evidence>
<dbReference type="AlphaFoldDB" id="A0A316ADY5"/>
<proteinExistence type="predicted"/>
<feature type="transmembrane region" description="Helical" evidence="9">
    <location>
        <begin position="266"/>
        <end position="291"/>
    </location>
</feature>
<dbReference type="GO" id="GO:0005524">
    <property type="term" value="F:ATP binding"/>
    <property type="evidence" value="ECO:0007669"/>
    <property type="project" value="UniProtKB-KW"/>
</dbReference>
<feature type="transmembrane region" description="Helical" evidence="9">
    <location>
        <begin position="330"/>
        <end position="357"/>
    </location>
</feature>
<dbReference type="SUPFAM" id="SSF55874">
    <property type="entry name" value="ATPase domain of HSP90 chaperone/DNA topoisomerase II/histidine kinase"/>
    <property type="match status" value="1"/>
</dbReference>
<keyword evidence="9" id="KW-0812">Transmembrane</keyword>
<dbReference type="GO" id="GO:0046983">
    <property type="term" value="F:protein dimerization activity"/>
    <property type="evidence" value="ECO:0007669"/>
    <property type="project" value="InterPro"/>
</dbReference>
<dbReference type="Pfam" id="PF02518">
    <property type="entry name" value="HATPase_c"/>
    <property type="match status" value="1"/>
</dbReference>
<keyword evidence="3" id="KW-0597">Phosphoprotein</keyword>
<dbReference type="GO" id="GO:0016020">
    <property type="term" value="C:membrane"/>
    <property type="evidence" value="ECO:0007669"/>
    <property type="project" value="InterPro"/>
</dbReference>
<dbReference type="CDD" id="cd16917">
    <property type="entry name" value="HATPase_UhpB-NarQ-NarX-like"/>
    <property type="match status" value="1"/>
</dbReference>
<accession>A0A316ADY5</accession>
<keyword evidence="7" id="KW-0067">ATP-binding</keyword>